<sequence length="127" mass="13818">MHEYSLACEIFETVIATAHNNKALAVNSIELEIGRLTHVNADQLLFCLEVLSRDGIAKGVKIDVNFVSPCGECECGYRGDAGVSDNVRCEDQPPLYEYTGLTCPTCGKLLQLVGGNDLIIQTIDIEI</sequence>
<feature type="binding site" evidence="4">
    <location>
        <position position="75"/>
    </location>
    <ligand>
        <name>Zn(2+)</name>
        <dbReference type="ChEBI" id="CHEBI:29105"/>
    </ligand>
</feature>
<proteinExistence type="inferred from homology"/>
<feature type="binding site" evidence="4">
    <location>
        <position position="106"/>
    </location>
    <ligand>
        <name>Zn(2+)</name>
        <dbReference type="ChEBI" id="CHEBI:29105"/>
    </ligand>
</feature>
<feature type="binding site" evidence="4">
    <location>
        <position position="103"/>
    </location>
    <ligand>
        <name>Zn(2+)</name>
        <dbReference type="ChEBI" id="CHEBI:29105"/>
    </ligand>
</feature>
<organism evidence="5 6">
    <name type="scientific">Methanococcoides alaskense</name>
    <dbReference type="NCBI Taxonomy" id="325778"/>
    <lineage>
        <taxon>Archaea</taxon>
        <taxon>Methanobacteriati</taxon>
        <taxon>Methanobacteriota</taxon>
        <taxon>Stenosarchaea group</taxon>
        <taxon>Methanomicrobia</taxon>
        <taxon>Methanosarcinales</taxon>
        <taxon>Methanosarcinaceae</taxon>
        <taxon>Methanococcoides</taxon>
    </lineage>
</organism>
<dbReference type="PANTHER" id="PTHR34535">
    <property type="entry name" value="HYDROGENASE MATURATION FACTOR HYPA"/>
    <property type="match status" value="1"/>
</dbReference>
<evidence type="ECO:0000256" key="1">
    <source>
        <dbReference type="ARBA" id="ARBA00022596"/>
    </source>
</evidence>
<accession>A0AA90Z700</accession>
<dbReference type="GO" id="GO:0016151">
    <property type="term" value="F:nickel cation binding"/>
    <property type="evidence" value="ECO:0007669"/>
    <property type="project" value="UniProtKB-UniRule"/>
</dbReference>
<dbReference type="PANTHER" id="PTHR34535:SF3">
    <property type="entry name" value="HYDROGENASE MATURATION FACTOR HYPA"/>
    <property type="match status" value="1"/>
</dbReference>
<dbReference type="GO" id="GO:0008270">
    <property type="term" value="F:zinc ion binding"/>
    <property type="evidence" value="ECO:0007669"/>
    <property type="project" value="UniProtKB-UniRule"/>
</dbReference>
<keyword evidence="2 4" id="KW-0479">Metal-binding</keyword>
<evidence type="ECO:0000313" key="6">
    <source>
        <dbReference type="Proteomes" id="UP001185015"/>
    </source>
</evidence>
<dbReference type="PIRSF" id="PIRSF004761">
    <property type="entry name" value="Hydrgn_mat_HypA"/>
    <property type="match status" value="1"/>
</dbReference>
<dbReference type="HAMAP" id="MF_00213">
    <property type="entry name" value="HypA_HybF"/>
    <property type="match status" value="1"/>
</dbReference>
<evidence type="ECO:0000256" key="3">
    <source>
        <dbReference type="ARBA" id="ARBA00022833"/>
    </source>
</evidence>
<dbReference type="Proteomes" id="UP001185015">
    <property type="component" value="Unassembled WGS sequence"/>
</dbReference>
<keyword evidence="6" id="KW-1185">Reference proteome</keyword>
<name>A0AA90Z700_9EURY</name>
<comment type="similarity">
    <text evidence="4">Belongs to the HypA/HybF family.</text>
</comment>
<keyword evidence="3 4" id="KW-0862">Zinc</keyword>
<gene>
    <name evidence="4" type="primary">hypA</name>
    <name evidence="5" type="ORF">J2750_000631</name>
</gene>
<dbReference type="EMBL" id="JAVDQI010000001">
    <property type="protein sequence ID" value="MDR6222199.1"/>
    <property type="molecule type" value="Genomic_DNA"/>
</dbReference>
<keyword evidence="1 4" id="KW-0533">Nickel</keyword>
<evidence type="ECO:0000313" key="5">
    <source>
        <dbReference type="EMBL" id="MDR6222199.1"/>
    </source>
</evidence>
<reference evidence="5 6" key="1">
    <citation type="submission" date="2023-07" db="EMBL/GenBank/DDBJ databases">
        <title>Genomic Encyclopedia of Type Strains, Phase IV (KMG-IV): sequencing the most valuable type-strain genomes for metagenomic binning, comparative biology and taxonomic classification.</title>
        <authorList>
            <person name="Goeker M."/>
        </authorList>
    </citation>
    <scope>NUCLEOTIDE SEQUENCE [LARGE SCALE GENOMIC DNA]</scope>
    <source>
        <strain evidence="5 6">DSM 17273</strain>
    </source>
</reference>
<protein>
    <recommendedName>
        <fullName evidence="4">Hydrogenase maturation factor HypA</fullName>
    </recommendedName>
</protein>
<evidence type="ECO:0000256" key="4">
    <source>
        <dbReference type="HAMAP-Rule" id="MF_00213"/>
    </source>
</evidence>
<feature type="binding site" evidence="4">
    <location>
        <position position="73"/>
    </location>
    <ligand>
        <name>Zn(2+)</name>
        <dbReference type="ChEBI" id="CHEBI:29105"/>
    </ligand>
</feature>
<comment type="function">
    <text evidence="4">Involved in the maturation of [NiFe] hydrogenases. Required for nickel insertion into the metal center of the hydrogenase.</text>
</comment>
<dbReference type="RefSeq" id="WP_270096022.1">
    <property type="nucleotide sequence ID" value="NZ_JAQFFK010000003.1"/>
</dbReference>
<dbReference type="Pfam" id="PF01155">
    <property type="entry name" value="HypA"/>
    <property type="match status" value="1"/>
</dbReference>
<dbReference type="GO" id="GO:0051604">
    <property type="term" value="P:protein maturation"/>
    <property type="evidence" value="ECO:0007669"/>
    <property type="project" value="InterPro"/>
</dbReference>
<evidence type="ECO:0000256" key="2">
    <source>
        <dbReference type="ARBA" id="ARBA00022723"/>
    </source>
</evidence>
<dbReference type="InterPro" id="IPR000688">
    <property type="entry name" value="HypA/HybF"/>
</dbReference>
<comment type="caution">
    <text evidence="5">The sequence shown here is derived from an EMBL/GenBank/DDBJ whole genome shotgun (WGS) entry which is preliminary data.</text>
</comment>
<dbReference type="AlphaFoldDB" id="A0AA90Z700"/>
<dbReference type="Gene3D" id="3.30.2320.80">
    <property type="match status" value="1"/>
</dbReference>
<feature type="binding site" evidence="4">
    <location>
        <position position="2"/>
    </location>
    <ligand>
        <name>Ni(2+)</name>
        <dbReference type="ChEBI" id="CHEBI:49786"/>
    </ligand>
</feature>